<dbReference type="InterPro" id="IPR024930">
    <property type="entry name" value="Skp_dom_sf"/>
</dbReference>
<dbReference type="SUPFAM" id="SSF111384">
    <property type="entry name" value="OmpH-like"/>
    <property type="match status" value="1"/>
</dbReference>
<comment type="similarity">
    <text evidence="1">Belongs to the Skp family.</text>
</comment>
<dbReference type="SMART" id="SM00935">
    <property type="entry name" value="OmpH"/>
    <property type="match status" value="1"/>
</dbReference>
<keyword evidence="2 3" id="KW-0732">Signal</keyword>
<evidence type="ECO:0000313" key="4">
    <source>
        <dbReference type="EMBL" id="MDQ0203649.1"/>
    </source>
</evidence>
<feature type="signal peptide" evidence="3">
    <location>
        <begin position="1"/>
        <end position="26"/>
    </location>
</feature>
<dbReference type="Proteomes" id="UP001239167">
    <property type="component" value="Unassembled WGS sequence"/>
</dbReference>
<dbReference type="PANTHER" id="PTHR35089:SF1">
    <property type="entry name" value="CHAPERONE PROTEIN SKP"/>
    <property type="match status" value="1"/>
</dbReference>
<organism evidence="4 5">
    <name type="scientific">Pectinatus haikarae</name>
    <dbReference type="NCBI Taxonomy" id="349096"/>
    <lineage>
        <taxon>Bacteria</taxon>
        <taxon>Bacillati</taxon>
        <taxon>Bacillota</taxon>
        <taxon>Negativicutes</taxon>
        <taxon>Selenomonadales</taxon>
        <taxon>Selenomonadaceae</taxon>
        <taxon>Pectinatus</taxon>
    </lineage>
</organism>
<name>A0ABT9Y7F0_9FIRM</name>
<proteinExistence type="inferred from homology"/>
<protein>
    <submittedName>
        <fullName evidence="4">Outer membrane protein</fullName>
    </submittedName>
</protein>
<comment type="caution">
    <text evidence="4">The sequence shown here is derived from an EMBL/GenBank/DDBJ whole genome shotgun (WGS) entry which is preliminary data.</text>
</comment>
<reference evidence="4 5" key="1">
    <citation type="submission" date="2023-07" db="EMBL/GenBank/DDBJ databases">
        <title>Genomic Encyclopedia of Type Strains, Phase IV (KMG-IV): sequencing the most valuable type-strain genomes for metagenomic binning, comparative biology and taxonomic classification.</title>
        <authorList>
            <person name="Goeker M."/>
        </authorList>
    </citation>
    <scope>NUCLEOTIDE SEQUENCE [LARGE SCALE GENOMIC DNA]</scope>
    <source>
        <strain evidence="4 5">DSM 16980</strain>
    </source>
</reference>
<evidence type="ECO:0000256" key="1">
    <source>
        <dbReference type="ARBA" id="ARBA00009091"/>
    </source>
</evidence>
<dbReference type="PANTHER" id="PTHR35089">
    <property type="entry name" value="CHAPERONE PROTEIN SKP"/>
    <property type="match status" value="1"/>
</dbReference>
<dbReference type="InterPro" id="IPR005632">
    <property type="entry name" value="Chaperone_Skp"/>
</dbReference>
<evidence type="ECO:0000313" key="5">
    <source>
        <dbReference type="Proteomes" id="UP001239167"/>
    </source>
</evidence>
<keyword evidence="5" id="KW-1185">Reference proteome</keyword>
<sequence length="142" mass="15499">MNKILSIVFAAVFAICIYGTYSPAQASAASLGSINMSEVIASYPDMQTTNAAVDLARQKAQNEFNEKSASLDDNGKKALFDKLNQQVTEQQNKLFKPIRDNITKAVEAVAKTKNLDAVLDNSVVFYGTEDITQDVIAKLKTM</sequence>
<evidence type="ECO:0000256" key="2">
    <source>
        <dbReference type="ARBA" id="ARBA00022729"/>
    </source>
</evidence>
<evidence type="ECO:0000256" key="3">
    <source>
        <dbReference type="SAM" id="SignalP"/>
    </source>
</evidence>
<accession>A0ABT9Y7F0</accession>
<feature type="chain" id="PRO_5047374835" evidence="3">
    <location>
        <begin position="27"/>
        <end position="142"/>
    </location>
</feature>
<dbReference type="EMBL" id="JAUSUE010000008">
    <property type="protein sequence ID" value="MDQ0203649.1"/>
    <property type="molecule type" value="Genomic_DNA"/>
</dbReference>
<gene>
    <name evidence="4" type="ORF">J2S01_001366</name>
</gene>
<dbReference type="RefSeq" id="WP_196603185.1">
    <property type="nucleotide sequence ID" value="NZ_CP116940.1"/>
</dbReference>
<dbReference type="Gene3D" id="3.30.910.20">
    <property type="entry name" value="Skp domain"/>
    <property type="match status" value="1"/>
</dbReference>
<dbReference type="Pfam" id="PF03938">
    <property type="entry name" value="OmpH"/>
    <property type="match status" value="1"/>
</dbReference>